<feature type="domain" description="Major facilitator superfamily (MFS) profile" evidence="7">
    <location>
        <begin position="156"/>
        <end position="596"/>
    </location>
</feature>
<dbReference type="Pfam" id="PF00083">
    <property type="entry name" value="Sugar_tr"/>
    <property type="match status" value="1"/>
</dbReference>
<dbReference type="PANTHER" id="PTHR48022">
    <property type="entry name" value="PLASTIDIC GLUCOSE TRANSPORTER 4"/>
    <property type="match status" value="1"/>
</dbReference>
<keyword evidence="3 6" id="KW-0812">Transmembrane</keyword>
<comment type="similarity">
    <text evidence="2">Belongs to the major facilitator superfamily. Sugar transporter (TC 2.A.1.1) family.</text>
</comment>
<evidence type="ECO:0000256" key="2">
    <source>
        <dbReference type="ARBA" id="ARBA00010992"/>
    </source>
</evidence>
<evidence type="ECO:0000256" key="1">
    <source>
        <dbReference type="ARBA" id="ARBA00004141"/>
    </source>
</evidence>
<sequence length="641" mass="70716">MQRAFGHHAGIWRHILTRYCTEAGSEVNRETVRGFAGVSTPPPCVLLFAPVGPPTPDLASVRPESDLVRDFDFTSLDTNVSPLSSDHLLRISPQNPVAYEHNKMTPPAPESKREVTTVEDNTLKTHVEDIGYLVNQELHEETVRQAFTRYPKRTFWIIYTVWVLVISGFDSTASSAVIGIPRFRMDYGSEYRGNYVLPAQWQAAFSGGPAAGGVLSAVGASLLSDRIGRKYIFLIGLIFIFVGITLETVSNGSCAVFFGGKFLAGMATGCFVTTSMTYVAEFSPVAIRGIVSAAAPISGSASQLVVALIQNGYGDLPNSWAYKSLFMSQYAVTFTALIFWPFLPESPWYLVRRGKEDQAAKTYRSFGLPETEIEKAIANIKLTEERNKAETEGVSYAECFRKSNLRRTILAIGPFTIQAFCGVLFIVGYMVYYIQLAGYSTAMSYRLNITAQVIACTGNFCSWFLIDRVGRRNLMLCGLGLLCVMLWITGGLAVAATPGTVKGTVALILLYSGVYNATIGAASYTMLAEIATPRLRSKTVSIAVVSQSSWDIMWAFVMPYIFNPDKGNLQAKTTFIFGGFAIICWTYLYICHPETKGRSYQELDEMFTKAVSAKQFRNYVTETEKRGAEAKRQADESNLTV</sequence>
<dbReference type="FunFam" id="1.20.1250.20:FF:000078">
    <property type="entry name" value="MFS maltose transporter, putative"/>
    <property type="match status" value="1"/>
</dbReference>
<comment type="subcellular location">
    <subcellularLocation>
        <location evidence="1">Membrane</location>
        <topology evidence="1">Multi-pass membrane protein</topology>
    </subcellularLocation>
</comment>
<dbReference type="OrthoDB" id="6612291at2759"/>
<keyword evidence="9" id="KW-1185">Reference proteome</keyword>
<evidence type="ECO:0000256" key="4">
    <source>
        <dbReference type="ARBA" id="ARBA00022989"/>
    </source>
</evidence>
<protein>
    <recommendedName>
        <fullName evidence="7">Major facilitator superfamily (MFS) profile domain-containing protein</fullName>
    </recommendedName>
</protein>
<dbReference type="EMBL" id="CDMC01000025">
    <property type="protein sequence ID" value="CEL11394.1"/>
    <property type="molecule type" value="Genomic_DNA"/>
</dbReference>
<dbReference type="Gene3D" id="1.20.1250.20">
    <property type="entry name" value="MFS general substrate transporter like domains"/>
    <property type="match status" value="1"/>
</dbReference>
<dbReference type="PANTHER" id="PTHR48022:SF22">
    <property type="entry name" value="MAJOR FACILITATOR SUPERFAMILY (MFS) PROFILE DOMAIN-CONTAINING PROTEIN"/>
    <property type="match status" value="1"/>
</dbReference>
<feature type="transmembrane region" description="Helical" evidence="6">
    <location>
        <begin position="255"/>
        <end position="273"/>
    </location>
</feature>
<evidence type="ECO:0000256" key="6">
    <source>
        <dbReference type="SAM" id="Phobius"/>
    </source>
</evidence>
<dbReference type="InterPro" id="IPR005829">
    <property type="entry name" value="Sugar_transporter_CS"/>
</dbReference>
<feature type="transmembrane region" description="Helical" evidence="6">
    <location>
        <begin position="445"/>
        <end position="466"/>
    </location>
</feature>
<dbReference type="PROSITE" id="PS00216">
    <property type="entry name" value="SUGAR_TRANSPORT_1"/>
    <property type="match status" value="1"/>
</dbReference>
<feature type="transmembrane region" description="Helical" evidence="6">
    <location>
        <begin position="539"/>
        <end position="562"/>
    </location>
</feature>
<keyword evidence="4 6" id="KW-1133">Transmembrane helix</keyword>
<dbReference type="GO" id="GO:0005351">
    <property type="term" value="F:carbohydrate:proton symporter activity"/>
    <property type="evidence" value="ECO:0007669"/>
    <property type="project" value="TreeGrafter"/>
</dbReference>
<organism evidence="8 9">
    <name type="scientific">Aspergillus calidoustus</name>
    <dbReference type="NCBI Taxonomy" id="454130"/>
    <lineage>
        <taxon>Eukaryota</taxon>
        <taxon>Fungi</taxon>
        <taxon>Dikarya</taxon>
        <taxon>Ascomycota</taxon>
        <taxon>Pezizomycotina</taxon>
        <taxon>Eurotiomycetes</taxon>
        <taxon>Eurotiomycetidae</taxon>
        <taxon>Eurotiales</taxon>
        <taxon>Aspergillaceae</taxon>
        <taxon>Aspergillus</taxon>
        <taxon>Aspergillus subgen. Nidulantes</taxon>
    </lineage>
</organism>
<feature type="transmembrane region" description="Helical" evidence="6">
    <location>
        <begin position="574"/>
        <end position="591"/>
    </location>
</feature>
<evidence type="ECO:0000313" key="9">
    <source>
        <dbReference type="Proteomes" id="UP000054771"/>
    </source>
</evidence>
<dbReference type="AlphaFoldDB" id="A0A0U5GG39"/>
<name>A0A0U5GG39_ASPCI</name>
<reference evidence="9" key="1">
    <citation type="journal article" date="2016" name="Genome Announc.">
        <title>Draft genome sequences of fungus Aspergillus calidoustus.</title>
        <authorList>
            <person name="Horn F."/>
            <person name="Linde J."/>
            <person name="Mattern D.J."/>
            <person name="Walther G."/>
            <person name="Guthke R."/>
            <person name="Scherlach K."/>
            <person name="Martin K."/>
            <person name="Brakhage A.A."/>
            <person name="Petzke L."/>
            <person name="Valiante V."/>
        </authorList>
    </citation>
    <scope>NUCLEOTIDE SEQUENCE [LARGE SCALE GENOMIC DNA]</scope>
    <source>
        <strain evidence="9">SF006504</strain>
    </source>
</reference>
<dbReference type="PROSITE" id="PS00217">
    <property type="entry name" value="SUGAR_TRANSPORT_2"/>
    <property type="match status" value="1"/>
</dbReference>
<dbReference type="Proteomes" id="UP000054771">
    <property type="component" value="Unassembled WGS sequence"/>
</dbReference>
<evidence type="ECO:0000256" key="3">
    <source>
        <dbReference type="ARBA" id="ARBA00022692"/>
    </source>
</evidence>
<dbReference type="InterPro" id="IPR020846">
    <property type="entry name" value="MFS_dom"/>
</dbReference>
<feature type="transmembrane region" description="Helical" evidence="6">
    <location>
        <begin position="508"/>
        <end position="527"/>
    </location>
</feature>
<feature type="transmembrane region" description="Helical" evidence="6">
    <location>
        <begin position="285"/>
        <end position="309"/>
    </location>
</feature>
<dbReference type="InterPro" id="IPR005828">
    <property type="entry name" value="MFS_sugar_transport-like"/>
</dbReference>
<accession>A0A0U5GG39</accession>
<evidence type="ECO:0000259" key="7">
    <source>
        <dbReference type="PROSITE" id="PS50850"/>
    </source>
</evidence>
<dbReference type="GO" id="GO:0016020">
    <property type="term" value="C:membrane"/>
    <property type="evidence" value="ECO:0007669"/>
    <property type="project" value="UniProtKB-SubCell"/>
</dbReference>
<evidence type="ECO:0000256" key="5">
    <source>
        <dbReference type="ARBA" id="ARBA00023136"/>
    </source>
</evidence>
<dbReference type="SUPFAM" id="SSF103473">
    <property type="entry name" value="MFS general substrate transporter"/>
    <property type="match status" value="1"/>
</dbReference>
<feature type="transmembrane region" description="Helical" evidence="6">
    <location>
        <begin position="321"/>
        <end position="343"/>
    </location>
</feature>
<evidence type="ECO:0000313" key="8">
    <source>
        <dbReference type="EMBL" id="CEL11394.1"/>
    </source>
</evidence>
<feature type="transmembrane region" description="Helical" evidence="6">
    <location>
        <begin position="473"/>
        <end position="496"/>
    </location>
</feature>
<proteinExistence type="inferred from homology"/>
<dbReference type="InterPro" id="IPR036259">
    <property type="entry name" value="MFS_trans_sf"/>
</dbReference>
<dbReference type="InterPro" id="IPR050360">
    <property type="entry name" value="MFS_Sugar_Transporters"/>
</dbReference>
<feature type="transmembrane region" description="Helical" evidence="6">
    <location>
        <begin position="201"/>
        <end position="224"/>
    </location>
</feature>
<feature type="transmembrane region" description="Helical" evidence="6">
    <location>
        <begin position="409"/>
        <end position="433"/>
    </location>
</feature>
<dbReference type="OMA" id="DHIDTHI"/>
<dbReference type="PROSITE" id="PS50850">
    <property type="entry name" value="MFS"/>
    <property type="match status" value="1"/>
</dbReference>
<feature type="transmembrane region" description="Helical" evidence="6">
    <location>
        <begin position="154"/>
        <end position="181"/>
    </location>
</feature>
<keyword evidence="5 6" id="KW-0472">Membrane</keyword>
<gene>
    <name evidence="8" type="ORF">ASPCAL14496</name>
</gene>
<feature type="transmembrane region" description="Helical" evidence="6">
    <location>
        <begin position="231"/>
        <end position="249"/>
    </location>
</feature>